<name>A0A3A9JXI8_9PROT</name>
<dbReference type="Proteomes" id="UP000278036">
    <property type="component" value="Unassembled WGS sequence"/>
</dbReference>
<proteinExistence type="predicted"/>
<dbReference type="EMBL" id="RFLX01000010">
    <property type="protein sequence ID" value="RMI20752.1"/>
    <property type="molecule type" value="Genomic_DNA"/>
</dbReference>
<dbReference type="InterPro" id="IPR008168">
    <property type="entry name" value="Cyt_C_IC"/>
</dbReference>
<keyword evidence="4" id="KW-0679">Respiratory chain</keyword>
<accession>A0A3A9JXI8</accession>
<evidence type="ECO:0000256" key="7">
    <source>
        <dbReference type="ARBA" id="ARBA00023004"/>
    </source>
</evidence>
<feature type="domain" description="Cytochrome c" evidence="10">
    <location>
        <begin position="67"/>
        <end position="145"/>
    </location>
</feature>
<evidence type="ECO:0000313" key="11">
    <source>
        <dbReference type="EMBL" id="RKK05518.1"/>
    </source>
</evidence>
<evidence type="ECO:0000313" key="13">
    <source>
        <dbReference type="Proteomes" id="UP000274097"/>
    </source>
</evidence>
<keyword evidence="5 8" id="KW-0479">Metal-binding</keyword>
<dbReference type="OrthoDB" id="9779283at2"/>
<keyword evidence="13" id="KW-1185">Reference proteome</keyword>
<evidence type="ECO:0000256" key="2">
    <source>
        <dbReference type="ARBA" id="ARBA00022448"/>
    </source>
</evidence>
<dbReference type="EMBL" id="RAQU01000014">
    <property type="protein sequence ID" value="RKK05518.1"/>
    <property type="molecule type" value="Genomic_DNA"/>
</dbReference>
<dbReference type="Proteomes" id="UP000274097">
    <property type="component" value="Unassembled WGS sequence"/>
</dbReference>
<evidence type="ECO:0000313" key="12">
    <source>
        <dbReference type="EMBL" id="RMI20752.1"/>
    </source>
</evidence>
<evidence type="ECO:0000256" key="9">
    <source>
        <dbReference type="SAM" id="MobiDB-lite"/>
    </source>
</evidence>
<feature type="region of interest" description="Disordered" evidence="9">
    <location>
        <begin position="153"/>
        <end position="177"/>
    </location>
</feature>
<evidence type="ECO:0000256" key="1">
    <source>
        <dbReference type="ARBA" id="ARBA00001926"/>
    </source>
</evidence>
<keyword evidence="3 8" id="KW-0349">Heme</keyword>
<organism evidence="11 14">
    <name type="scientific">Teichococcus wenyumeiae</name>
    <dbReference type="NCBI Taxonomy" id="2478470"/>
    <lineage>
        <taxon>Bacteria</taxon>
        <taxon>Pseudomonadati</taxon>
        <taxon>Pseudomonadota</taxon>
        <taxon>Alphaproteobacteria</taxon>
        <taxon>Acetobacterales</taxon>
        <taxon>Roseomonadaceae</taxon>
        <taxon>Roseomonas</taxon>
    </lineage>
</organism>
<evidence type="ECO:0000256" key="8">
    <source>
        <dbReference type="PROSITE-ProRule" id="PRU00433"/>
    </source>
</evidence>
<dbReference type="PRINTS" id="PR00605">
    <property type="entry name" value="CYTCHROMECIC"/>
</dbReference>
<evidence type="ECO:0000259" key="10">
    <source>
        <dbReference type="PROSITE" id="PS51007"/>
    </source>
</evidence>
<dbReference type="GO" id="GO:0020037">
    <property type="term" value="F:heme binding"/>
    <property type="evidence" value="ECO:0007669"/>
    <property type="project" value="InterPro"/>
</dbReference>
<reference evidence="11 14" key="1">
    <citation type="submission" date="2018-09" db="EMBL/GenBank/DDBJ databases">
        <title>Roseomonas sp. nov., isolated from feces of Tibetan antelopes in the Qinghai-Tibet plateau, China.</title>
        <authorList>
            <person name="Tian Z."/>
        </authorList>
    </citation>
    <scope>NUCLEOTIDE SEQUENCE [LARGE SCALE GENOMIC DNA]</scope>
    <source>
        <strain evidence="12 13">Z23</strain>
        <strain evidence="11 14">Z24</strain>
    </source>
</reference>
<keyword evidence="7 8" id="KW-0408">Iron</keyword>
<sequence>MTAKARAATLILLALTLAACKREERATRLDPPVAEALDKVAVLPVGIGGRPPEVYPALGSPYRSNAYQLSQGKRLYEWFNCRGCHADGGGNTGPALLDGWWRYGPDAVSIFVSIRDGRPNGMPAFRDRLTTEQIWQLTGYIQSMGATAISVAAPSRSDRMQSRPAENRAPATFPAPR</sequence>
<evidence type="ECO:0000256" key="4">
    <source>
        <dbReference type="ARBA" id="ARBA00022660"/>
    </source>
</evidence>
<keyword evidence="2" id="KW-0813">Transport</keyword>
<comment type="cofactor">
    <cofactor evidence="1">
        <name>heme c</name>
        <dbReference type="ChEBI" id="CHEBI:61717"/>
    </cofactor>
</comment>
<evidence type="ECO:0000256" key="3">
    <source>
        <dbReference type="ARBA" id="ARBA00022617"/>
    </source>
</evidence>
<dbReference type="PROSITE" id="PS51257">
    <property type="entry name" value="PROKAR_LIPOPROTEIN"/>
    <property type="match status" value="1"/>
</dbReference>
<dbReference type="GO" id="GO:0009055">
    <property type="term" value="F:electron transfer activity"/>
    <property type="evidence" value="ECO:0007669"/>
    <property type="project" value="InterPro"/>
</dbReference>
<gene>
    <name evidence="11" type="ORF">D6Z83_03690</name>
    <name evidence="12" type="ORF">EBE87_14965</name>
</gene>
<evidence type="ECO:0000256" key="5">
    <source>
        <dbReference type="ARBA" id="ARBA00022723"/>
    </source>
</evidence>
<dbReference type="SUPFAM" id="SSF46626">
    <property type="entry name" value="Cytochrome c"/>
    <property type="match status" value="1"/>
</dbReference>
<dbReference type="InterPro" id="IPR036909">
    <property type="entry name" value="Cyt_c-like_dom_sf"/>
</dbReference>
<evidence type="ECO:0000256" key="6">
    <source>
        <dbReference type="ARBA" id="ARBA00022982"/>
    </source>
</evidence>
<dbReference type="InterPro" id="IPR009056">
    <property type="entry name" value="Cyt_c-like_dom"/>
</dbReference>
<dbReference type="RefSeq" id="WP_120636984.1">
    <property type="nucleotide sequence ID" value="NZ_RAQU01000014.1"/>
</dbReference>
<protein>
    <submittedName>
        <fullName evidence="11">Cytochrome C oxidase subunit III</fullName>
    </submittedName>
</protein>
<dbReference type="InParanoid" id="A0A3A9JXI8"/>
<dbReference type="PROSITE" id="PS51007">
    <property type="entry name" value="CYTC"/>
    <property type="match status" value="1"/>
</dbReference>
<dbReference type="GO" id="GO:0005506">
    <property type="term" value="F:iron ion binding"/>
    <property type="evidence" value="ECO:0007669"/>
    <property type="project" value="InterPro"/>
</dbReference>
<comment type="caution">
    <text evidence="11">The sequence shown here is derived from an EMBL/GenBank/DDBJ whole genome shotgun (WGS) entry which is preliminary data.</text>
</comment>
<dbReference type="AlphaFoldDB" id="A0A3A9JXI8"/>
<dbReference type="Gene3D" id="1.10.760.10">
    <property type="entry name" value="Cytochrome c-like domain"/>
    <property type="match status" value="1"/>
</dbReference>
<dbReference type="Pfam" id="PF13442">
    <property type="entry name" value="Cytochrome_CBB3"/>
    <property type="match status" value="1"/>
</dbReference>
<evidence type="ECO:0000313" key="14">
    <source>
        <dbReference type="Proteomes" id="UP000278036"/>
    </source>
</evidence>
<keyword evidence="6" id="KW-0249">Electron transport</keyword>